<evidence type="ECO:0000313" key="1">
    <source>
        <dbReference type="EMBL" id="SIO41616.1"/>
    </source>
</evidence>
<gene>
    <name evidence="1" type="ORF">SAMN05444165_2984</name>
    <name evidence="2" type="ORF">SAMN05444168_5673</name>
</gene>
<evidence type="ECO:0000313" key="4">
    <source>
        <dbReference type="Proteomes" id="UP000185151"/>
    </source>
</evidence>
<dbReference type="Proteomes" id="UP000184693">
    <property type="component" value="Unassembled WGS sequence"/>
</dbReference>
<reference evidence="3 4" key="1">
    <citation type="submission" date="2016-11" db="EMBL/GenBank/DDBJ databases">
        <authorList>
            <person name="Jaros S."/>
            <person name="Januszkiewicz K."/>
            <person name="Wedrychowicz H."/>
        </authorList>
    </citation>
    <scope>NUCLEOTIDE SEQUENCE [LARGE SCALE GENOMIC DNA]</scope>
    <source>
        <strain evidence="2 3">GAS86</strain>
        <strain evidence="1 4">GAS95</strain>
    </source>
</reference>
<name>A0A1N6K1B5_9BURK</name>
<sequence>MKLAEYIEHLQSLQKQYAGLDIEVAQRHPTVSTNAGLYVVPAKAPRVWPVRTEDSHSQLVPLGAQPLDPAAKPKGPGPHGVILVFDVQ</sequence>
<accession>A0A1N6K1B5</accession>
<proteinExistence type="predicted"/>
<dbReference type="AlphaFoldDB" id="A0A1N6K1B5"/>
<organism evidence="2 3">
    <name type="scientific">Paraburkholderia phenazinium</name>
    <dbReference type="NCBI Taxonomy" id="60549"/>
    <lineage>
        <taxon>Bacteria</taxon>
        <taxon>Pseudomonadati</taxon>
        <taxon>Pseudomonadota</taxon>
        <taxon>Betaproteobacteria</taxon>
        <taxon>Burkholderiales</taxon>
        <taxon>Burkholderiaceae</taxon>
        <taxon>Paraburkholderia</taxon>
    </lineage>
</organism>
<evidence type="ECO:0000313" key="2">
    <source>
        <dbReference type="EMBL" id="SIO50137.1"/>
    </source>
</evidence>
<dbReference type="Proteomes" id="UP000185151">
    <property type="component" value="Unassembled WGS sequence"/>
</dbReference>
<dbReference type="EMBL" id="FSRM01000002">
    <property type="protein sequence ID" value="SIO50137.1"/>
    <property type="molecule type" value="Genomic_DNA"/>
</dbReference>
<dbReference type="EMBL" id="FSRU01000001">
    <property type="protein sequence ID" value="SIO41616.1"/>
    <property type="molecule type" value="Genomic_DNA"/>
</dbReference>
<protein>
    <submittedName>
        <fullName evidence="2">Uncharacterized protein</fullName>
    </submittedName>
</protein>
<keyword evidence="4" id="KW-1185">Reference proteome</keyword>
<evidence type="ECO:0000313" key="3">
    <source>
        <dbReference type="Proteomes" id="UP000184693"/>
    </source>
</evidence>